<evidence type="ECO:0000313" key="1">
    <source>
        <dbReference type="EMBL" id="CAI9168909.1"/>
    </source>
</evidence>
<dbReference type="Proteomes" id="UP001176941">
    <property type="component" value="Chromosome 28"/>
</dbReference>
<name>A0ABN8Z5A1_RANTA</name>
<gene>
    <name evidence="1" type="ORF">MRATA1EN1_LOCUS17871</name>
</gene>
<keyword evidence="2" id="KW-1185">Reference proteome</keyword>
<proteinExistence type="predicted"/>
<accession>A0ABN8Z5A1</accession>
<evidence type="ECO:0000313" key="2">
    <source>
        <dbReference type="Proteomes" id="UP001176941"/>
    </source>
</evidence>
<reference evidence="1" key="1">
    <citation type="submission" date="2023-04" db="EMBL/GenBank/DDBJ databases">
        <authorList>
            <consortium name="ELIXIR-Norway"/>
        </authorList>
    </citation>
    <scope>NUCLEOTIDE SEQUENCE [LARGE SCALE GENOMIC DNA]</scope>
</reference>
<organism evidence="1 2">
    <name type="scientific">Rangifer tarandus platyrhynchus</name>
    <name type="common">Svalbard reindeer</name>
    <dbReference type="NCBI Taxonomy" id="3082113"/>
    <lineage>
        <taxon>Eukaryota</taxon>
        <taxon>Metazoa</taxon>
        <taxon>Chordata</taxon>
        <taxon>Craniata</taxon>
        <taxon>Vertebrata</taxon>
        <taxon>Euteleostomi</taxon>
        <taxon>Mammalia</taxon>
        <taxon>Eutheria</taxon>
        <taxon>Laurasiatheria</taxon>
        <taxon>Artiodactyla</taxon>
        <taxon>Ruminantia</taxon>
        <taxon>Pecora</taxon>
        <taxon>Cervidae</taxon>
        <taxon>Odocoileinae</taxon>
        <taxon>Rangifer</taxon>
    </lineage>
</organism>
<sequence length="150" mass="16953">MMPQEASAVCPRPNSFAFYFQPLHKGCSSKGKRVSYALIPRSLLDCLCLYKALAPERNTDSARHSRKQTVPTSGLLYPPVGSQAKNRSGFLSGRLQGRLWKVLAPSDLGDSLIYSAWKETLWLLTMSAPLWRCRILRIEENRLMPQEDLV</sequence>
<protein>
    <submittedName>
        <fullName evidence="1">Uncharacterized protein</fullName>
    </submittedName>
</protein>
<dbReference type="EMBL" id="OX459964">
    <property type="protein sequence ID" value="CAI9168909.1"/>
    <property type="molecule type" value="Genomic_DNA"/>
</dbReference>